<reference evidence="3 4" key="1">
    <citation type="submission" date="2022-03" db="EMBL/GenBank/DDBJ databases">
        <title>Genomic signatures underlying metal tolerance in selected Arctic bacterial isolates.</title>
        <authorList>
            <person name="Thomas F.A."/>
            <person name="Venkatachalam S."/>
            <person name="Krishnan K.P."/>
        </authorList>
    </citation>
    <scope>NUCLEOTIDE SEQUENCE [LARGE SCALE GENOMIC DNA]</scope>
    <source>
        <strain evidence="3 4">HM116</strain>
    </source>
</reference>
<dbReference type="InterPro" id="IPR050300">
    <property type="entry name" value="GDXG_lipolytic_enzyme"/>
</dbReference>
<evidence type="ECO:0000259" key="2">
    <source>
        <dbReference type="Pfam" id="PF07859"/>
    </source>
</evidence>
<organism evidence="3 4">
    <name type="scientific">Vreelandella neptunia</name>
    <dbReference type="NCBI Taxonomy" id="115551"/>
    <lineage>
        <taxon>Bacteria</taxon>
        <taxon>Pseudomonadati</taxon>
        <taxon>Pseudomonadota</taxon>
        <taxon>Gammaproteobacteria</taxon>
        <taxon>Oceanospirillales</taxon>
        <taxon>Halomonadaceae</taxon>
        <taxon>Vreelandella</taxon>
    </lineage>
</organism>
<evidence type="ECO:0000313" key="4">
    <source>
        <dbReference type="Proteomes" id="UP001320609"/>
    </source>
</evidence>
<dbReference type="Gene3D" id="3.40.50.1820">
    <property type="entry name" value="alpha/beta hydrolase"/>
    <property type="match status" value="1"/>
</dbReference>
<dbReference type="Pfam" id="PF07859">
    <property type="entry name" value="Abhydrolase_3"/>
    <property type="match status" value="1"/>
</dbReference>
<dbReference type="Proteomes" id="UP001320609">
    <property type="component" value="Unassembled WGS sequence"/>
</dbReference>
<evidence type="ECO:0000256" key="1">
    <source>
        <dbReference type="ARBA" id="ARBA00022801"/>
    </source>
</evidence>
<protein>
    <submittedName>
        <fullName evidence="3">Alpha/beta hydrolase</fullName>
    </submittedName>
</protein>
<feature type="domain" description="Alpha/beta hydrolase fold-3" evidence="2">
    <location>
        <begin position="83"/>
        <end position="284"/>
    </location>
</feature>
<gene>
    <name evidence="3" type="ORF">MLE19_12455</name>
</gene>
<keyword evidence="4" id="KW-1185">Reference proteome</keyword>
<dbReference type="SUPFAM" id="SSF53474">
    <property type="entry name" value="alpha/beta-Hydrolases"/>
    <property type="match status" value="1"/>
</dbReference>
<dbReference type="RefSeq" id="WP_240718502.1">
    <property type="nucleotide sequence ID" value="NZ_JAKVTW010000008.1"/>
</dbReference>
<dbReference type="EMBL" id="JAKVTW010000008">
    <property type="protein sequence ID" value="MCH4812148.1"/>
    <property type="molecule type" value="Genomic_DNA"/>
</dbReference>
<keyword evidence="1 3" id="KW-0378">Hydrolase</keyword>
<dbReference type="InterPro" id="IPR029058">
    <property type="entry name" value="AB_hydrolase_fold"/>
</dbReference>
<name>A0ABS9S891_9GAMM</name>
<dbReference type="GO" id="GO:0016787">
    <property type="term" value="F:hydrolase activity"/>
    <property type="evidence" value="ECO:0007669"/>
    <property type="project" value="UniProtKB-KW"/>
</dbReference>
<evidence type="ECO:0000313" key="3">
    <source>
        <dbReference type="EMBL" id="MCH4812148.1"/>
    </source>
</evidence>
<comment type="caution">
    <text evidence="3">The sequence shown here is derived from an EMBL/GenBank/DDBJ whole genome shotgun (WGS) entry which is preliminary data.</text>
</comment>
<sequence>MSDYADHIQEFISICDELMPGEYHKFSVPKQREMYENLAKRFEPKDKKDDVEVVDINCLLNNENKKFRIYKNKNFEHKNNGVVFYIRGGGFVLGSLNTHDYLMLDICIETGMTVIAPDFRLAPEYPYPASLNDCLDIYKYVIANNKTLGLNCDEYIISGDSSGANMAVVLCMMIRDCNYKQFKAQVLFNPVLDFSRWVNGGDDAPLLTSGEMEFYTKCYVSDNDVYSDYISPLINKNFNKLPPAYIMAAEMDSLKEDSLIYFNELCNVNIKAEVVVEKGLVHGSIRARYMSDAACLAFKKACKKMISLNEL</sequence>
<accession>A0ABS9S891</accession>
<dbReference type="InterPro" id="IPR013094">
    <property type="entry name" value="AB_hydrolase_3"/>
</dbReference>
<dbReference type="PANTHER" id="PTHR48081">
    <property type="entry name" value="AB HYDROLASE SUPERFAMILY PROTEIN C4A8.06C"/>
    <property type="match status" value="1"/>
</dbReference>
<dbReference type="PANTHER" id="PTHR48081:SF8">
    <property type="entry name" value="ALPHA_BETA HYDROLASE FOLD-3 DOMAIN-CONTAINING PROTEIN-RELATED"/>
    <property type="match status" value="1"/>
</dbReference>
<proteinExistence type="predicted"/>